<feature type="domain" description="DUF6671" evidence="1">
    <location>
        <begin position="65"/>
        <end position="281"/>
    </location>
</feature>
<dbReference type="Proteomes" id="UP001596495">
    <property type="component" value="Unassembled WGS sequence"/>
</dbReference>
<protein>
    <submittedName>
        <fullName evidence="2">DUF6671 family protein</fullName>
    </submittedName>
</protein>
<organism evidence="2 3">
    <name type="scientific">Hydrogenophaga bisanensis</name>
    <dbReference type="NCBI Taxonomy" id="439611"/>
    <lineage>
        <taxon>Bacteria</taxon>
        <taxon>Pseudomonadati</taxon>
        <taxon>Pseudomonadota</taxon>
        <taxon>Betaproteobacteria</taxon>
        <taxon>Burkholderiales</taxon>
        <taxon>Comamonadaceae</taxon>
        <taxon>Hydrogenophaga</taxon>
    </lineage>
</organism>
<name>A0ABW2RBW9_9BURK</name>
<reference evidence="3" key="1">
    <citation type="journal article" date="2019" name="Int. J. Syst. Evol. Microbiol.">
        <title>The Global Catalogue of Microorganisms (GCM) 10K type strain sequencing project: providing services to taxonomists for standard genome sequencing and annotation.</title>
        <authorList>
            <consortium name="The Broad Institute Genomics Platform"/>
            <consortium name="The Broad Institute Genome Sequencing Center for Infectious Disease"/>
            <person name="Wu L."/>
            <person name="Ma J."/>
        </authorList>
    </citation>
    <scope>NUCLEOTIDE SEQUENCE [LARGE SCALE GENOMIC DNA]</scope>
    <source>
        <strain evidence="3">CCUG 54518</strain>
    </source>
</reference>
<accession>A0ABW2RBW9</accession>
<dbReference type="RefSeq" id="WP_382258353.1">
    <property type="nucleotide sequence ID" value="NZ_JBHTBX010000008.1"/>
</dbReference>
<evidence type="ECO:0000313" key="3">
    <source>
        <dbReference type="Proteomes" id="UP001596495"/>
    </source>
</evidence>
<dbReference type="Pfam" id="PF20376">
    <property type="entry name" value="DUF6671"/>
    <property type="match status" value="1"/>
</dbReference>
<dbReference type="InterPro" id="IPR046612">
    <property type="entry name" value="DUF6671"/>
</dbReference>
<comment type="caution">
    <text evidence="2">The sequence shown here is derived from an EMBL/GenBank/DDBJ whole genome shotgun (WGS) entry which is preliminary data.</text>
</comment>
<keyword evidence="3" id="KW-1185">Reference proteome</keyword>
<sequence length="281" mass="30631">MTPRYQGQMIALLTQHGKEKVIAPVLEPALGCQVVRVEGFDTDSLGTFTRDMARVGSQLDAARRKAQVGMELSGCPVGLASEGSFGPDPFTGMFSWNIELLVLIDRRLGIEITGMAQGPGKSAHLLTGDWSALEAFAMREGFPAHQLVLRPAHEDDPRVFKGISDWQSLRSRFDECLALSANGQVFTELDLRAFANPSRMQRIGEAASDLLRRLAFPCPACDAPGYAVVAREPGLPCAACATPTSAHRAERWQCVRCTHAQVVPRTDLIHADPQHCPRCNP</sequence>
<evidence type="ECO:0000313" key="2">
    <source>
        <dbReference type="EMBL" id="MFC7435531.1"/>
    </source>
</evidence>
<proteinExistence type="predicted"/>
<gene>
    <name evidence="2" type="ORF">ACFQNJ_13535</name>
</gene>
<evidence type="ECO:0000259" key="1">
    <source>
        <dbReference type="Pfam" id="PF20376"/>
    </source>
</evidence>
<dbReference type="EMBL" id="JBHTBX010000008">
    <property type="protein sequence ID" value="MFC7435531.1"/>
    <property type="molecule type" value="Genomic_DNA"/>
</dbReference>